<evidence type="ECO:0000313" key="2">
    <source>
        <dbReference type="Proteomes" id="UP000025047"/>
    </source>
</evidence>
<sequence>MIVTLIIPETIDQVCRRVYGDESDYVEPVLAANPGLAAKTKILPVGTAIDMPEIATTETTTPVVTLWD</sequence>
<protein>
    <submittedName>
        <fullName evidence="1">Phage tail X</fullName>
    </submittedName>
</protein>
<name>A0A017HBX9_9RHOB</name>
<dbReference type="PATRIC" id="fig|1122180.6.peg.1875"/>
<comment type="caution">
    <text evidence="1">The sequence shown here is derived from an EMBL/GenBank/DDBJ whole genome shotgun (WGS) entry which is preliminary data.</text>
</comment>
<evidence type="ECO:0000313" key="1">
    <source>
        <dbReference type="EMBL" id="EYD71820.1"/>
    </source>
</evidence>
<dbReference type="eggNOG" id="COG5004">
    <property type="taxonomic scope" value="Bacteria"/>
</dbReference>
<proteinExistence type="predicted"/>
<dbReference type="STRING" id="1122180.Lokhon_01890"/>
<dbReference type="OrthoDB" id="8759063at2"/>
<dbReference type="Pfam" id="PF05489">
    <property type="entry name" value="Phage_tail_X"/>
    <property type="match status" value="1"/>
</dbReference>
<dbReference type="AlphaFoldDB" id="A0A017HBX9"/>
<dbReference type="RefSeq" id="WP_017928625.1">
    <property type="nucleotide sequence ID" value="NZ_KB822998.1"/>
</dbReference>
<accession>A0A017HBX9</accession>
<dbReference type="HOGENOM" id="CLU_175462_1_2_5"/>
<organism evidence="1 2">
    <name type="scientific">Limimaricola hongkongensis DSM 17492</name>
    <dbReference type="NCBI Taxonomy" id="1122180"/>
    <lineage>
        <taxon>Bacteria</taxon>
        <taxon>Pseudomonadati</taxon>
        <taxon>Pseudomonadota</taxon>
        <taxon>Alphaproteobacteria</taxon>
        <taxon>Rhodobacterales</taxon>
        <taxon>Paracoccaceae</taxon>
        <taxon>Limimaricola</taxon>
    </lineage>
</organism>
<keyword evidence="2" id="KW-1185">Reference proteome</keyword>
<dbReference type="InterPro" id="IPR008861">
    <property type="entry name" value="GpX-like"/>
</dbReference>
<dbReference type="Proteomes" id="UP000025047">
    <property type="component" value="Unassembled WGS sequence"/>
</dbReference>
<reference evidence="1 2" key="1">
    <citation type="submission" date="2013-03" db="EMBL/GenBank/DDBJ databases">
        <authorList>
            <person name="Fiebig A."/>
            <person name="Goeker M."/>
            <person name="Klenk H.-P.P."/>
        </authorList>
    </citation>
    <scope>NUCLEOTIDE SEQUENCE [LARGE SCALE GENOMIC DNA]</scope>
    <source>
        <strain evidence="1 2">DSM 17492</strain>
    </source>
</reference>
<dbReference type="EMBL" id="APGJ01000006">
    <property type="protein sequence ID" value="EYD71820.1"/>
    <property type="molecule type" value="Genomic_DNA"/>
</dbReference>
<gene>
    <name evidence="1" type="ORF">Lokhon_01890</name>
</gene>